<evidence type="ECO:0000256" key="5">
    <source>
        <dbReference type="ARBA" id="ARBA00022792"/>
    </source>
</evidence>
<comment type="function">
    <text evidence="9">Mediates the uptake of pyruvate into mitochondria.</text>
</comment>
<evidence type="ECO:0000256" key="3">
    <source>
        <dbReference type="ARBA" id="ARBA00022448"/>
    </source>
</evidence>
<keyword evidence="5 9" id="KW-0999">Mitochondrion inner membrane</keyword>
<evidence type="ECO:0000256" key="9">
    <source>
        <dbReference type="RuleBase" id="RU363100"/>
    </source>
</evidence>
<dbReference type="Pfam" id="PF03650">
    <property type="entry name" value="MPC"/>
    <property type="match status" value="1"/>
</dbReference>
<dbReference type="AlphaFoldDB" id="A0A6J3M8F3"/>
<evidence type="ECO:0000256" key="4">
    <source>
        <dbReference type="ARBA" id="ARBA00022692"/>
    </source>
</evidence>
<keyword evidence="7 9" id="KW-0496">Mitochondrion</keyword>
<evidence type="ECO:0000256" key="8">
    <source>
        <dbReference type="ARBA" id="ARBA00023136"/>
    </source>
</evidence>
<dbReference type="RefSeq" id="XP_033461184.1">
    <property type="nucleotide sequence ID" value="XM_033607491.1"/>
</dbReference>
<keyword evidence="4" id="KW-0812">Transmembrane</keyword>
<evidence type="ECO:0000256" key="6">
    <source>
        <dbReference type="ARBA" id="ARBA00022989"/>
    </source>
</evidence>
<dbReference type="GeneID" id="54365291"/>
<keyword evidence="3 9" id="KW-0813">Transport</keyword>
<dbReference type="Proteomes" id="UP000504637">
    <property type="component" value="Unplaced"/>
</dbReference>
<dbReference type="InterPro" id="IPR005336">
    <property type="entry name" value="MPC"/>
</dbReference>
<evidence type="ECO:0000256" key="7">
    <source>
        <dbReference type="ARBA" id="ARBA00023128"/>
    </source>
</evidence>
<reference evidence="11" key="3">
    <citation type="submission" date="2025-08" db="UniProtKB">
        <authorList>
            <consortium name="RefSeq"/>
        </authorList>
    </citation>
    <scope>IDENTIFICATION</scope>
    <source>
        <strain evidence="11">CBS 342.82</strain>
    </source>
</reference>
<evidence type="ECO:0000313" key="10">
    <source>
        <dbReference type="Proteomes" id="UP000504637"/>
    </source>
</evidence>
<protein>
    <recommendedName>
        <fullName evidence="9">Mitochondrial pyruvate carrier</fullName>
    </recommendedName>
</protein>
<dbReference type="OrthoDB" id="1697690at2759"/>
<reference evidence="11" key="1">
    <citation type="submission" date="2020-01" db="EMBL/GenBank/DDBJ databases">
        <authorList>
            <consortium name="DOE Joint Genome Institute"/>
            <person name="Haridas S."/>
            <person name="Albert R."/>
            <person name="Binder M."/>
            <person name="Bloem J."/>
            <person name="Labutti K."/>
            <person name="Salamov A."/>
            <person name="Andreopoulos B."/>
            <person name="Baker S.E."/>
            <person name="Barry K."/>
            <person name="Bills G."/>
            <person name="Bluhm B.H."/>
            <person name="Cannon C."/>
            <person name="Castanera R."/>
            <person name="Culley D.E."/>
            <person name="Daum C."/>
            <person name="Ezra D."/>
            <person name="Gonzalez J.B."/>
            <person name="Henrissat B."/>
            <person name="Kuo A."/>
            <person name="Liang C."/>
            <person name="Lipzen A."/>
            <person name="Lutzoni F."/>
            <person name="Magnuson J."/>
            <person name="Mondo S."/>
            <person name="Nolan M."/>
            <person name="Ohm R."/>
            <person name="Pangilinan J."/>
            <person name="Park H.-J."/>
            <person name="Ramirez L."/>
            <person name="Alfaro M."/>
            <person name="Sun H."/>
            <person name="Tritt A."/>
            <person name="Yoshinaga Y."/>
            <person name="Zwiers L.-H."/>
            <person name="Turgeon B.G."/>
            <person name="Goodwin S.B."/>
            <person name="Spatafora J.W."/>
            <person name="Crous P.W."/>
            <person name="Grigoriev I.V."/>
        </authorList>
    </citation>
    <scope>NUCLEOTIDE SEQUENCE</scope>
    <source>
        <strain evidence="11">CBS 342.82</strain>
    </source>
</reference>
<sequence length="152" mass="16394">MAAAIKAINARIRANPVTDYICSTHFWGPASNFGIPLAAVMDTQKDPDFISGPMTGALVLYSATFMRYALAVSPKNYLLFGCHLVNFSAQSAQAYRYVNYWHLGGREKSLEQTAKDGLSDAKASIEGAAATVKDKAQDLASQAKAQAEKITK</sequence>
<proteinExistence type="inferred from homology"/>
<comment type="similarity">
    <text evidence="2 9">Belongs to the mitochondrial pyruvate carrier (MPC) (TC 2.A.105) family.</text>
</comment>
<reference evidence="11" key="2">
    <citation type="submission" date="2020-04" db="EMBL/GenBank/DDBJ databases">
        <authorList>
            <consortium name="NCBI Genome Project"/>
        </authorList>
    </citation>
    <scope>NUCLEOTIDE SEQUENCE</scope>
    <source>
        <strain evidence="11">CBS 342.82</strain>
    </source>
</reference>
<name>A0A6J3M8F3_9PEZI</name>
<keyword evidence="10" id="KW-1185">Reference proteome</keyword>
<keyword evidence="8" id="KW-0472">Membrane</keyword>
<accession>A0A6J3M8F3</accession>
<keyword evidence="6" id="KW-1133">Transmembrane helix</keyword>
<comment type="subcellular location">
    <subcellularLocation>
        <location evidence="1 9">Mitochondrion inner membrane</location>
        <topology evidence="1 9">Multi-pass membrane protein</topology>
    </subcellularLocation>
</comment>
<evidence type="ECO:0000256" key="1">
    <source>
        <dbReference type="ARBA" id="ARBA00004448"/>
    </source>
</evidence>
<gene>
    <name evidence="11" type="ORF">K489DRAFT_408573</name>
</gene>
<evidence type="ECO:0000256" key="2">
    <source>
        <dbReference type="ARBA" id="ARBA00006416"/>
    </source>
</evidence>
<evidence type="ECO:0000313" key="11">
    <source>
        <dbReference type="RefSeq" id="XP_033461184.1"/>
    </source>
</evidence>
<dbReference type="PANTHER" id="PTHR14154">
    <property type="entry name" value="UPF0041 BRAIN PROTEIN 44-RELATED"/>
    <property type="match status" value="1"/>
</dbReference>
<dbReference type="GO" id="GO:0005743">
    <property type="term" value="C:mitochondrial inner membrane"/>
    <property type="evidence" value="ECO:0007669"/>
    <property type="project" value="UniProtKB-SubCell"/>
</dbReference>
<organism evidence="11">
    <name type="scientific">Dissoconium aciculare CBS 342.82</name>
    <dbReference type="NCBI Taxonomy" id="1314786"/>
    <lineage>
        <taxon>Eukaryota</taxon>
        <taxon>Fungi</taxon>
        <taxon>Dikarya</taxon>
        <taxon>Ascomycota</taxon>
        <taxon>Pezizomycotina</taxon>
        <taxon>Dothideomycetes</taxon>
        <taxon>Dothideomycetidae</taxon>
        <taxon>Mycosphaerellales</taxon>
        <taxon>Dissoconiaceae</taxon>
        <taxon>Dissoconium</taxon>
    </lineage>
</organism>
<dbReference type="GO" id="GO:0006850">
    <property type="term" value="P:pyruvate import into mitochondria"/>
    <property type="evidence" value="ECO:0007669"/>
    <property type="project" value="InterPro"/>
</dbReference>